<dbReference type="Proteomes" id="UP000011131">
    <property type="component" value="Chromosome"/>
</dbReference>
<reference evidence="1 2" key="1">
    <citation type="journal article" date="2013" name="Genome Announc.">
        <title>Complete genome sequence of Myxococcus stipitatus strain DSM 14675, a fruiting myxobacterium.</title>
        <authorList>
            <person name="Huntley S."/>
            <person name="Kneip S."/>
            <person name="Treuner-Lange A."/>
            <person name="Sogaard-Andersen L."/>
        </authorList>
    </citation>
    <scope>NUCLEOTIDE SEQUENCE [LARGE SCALE GENOMIC DNA]</scope>
    <source>
        <strain evidence="2">DSM 14675 / JCM 12634 / Mx s8</strain>
    </source>
</reference>
<gene>
    <name evidence="1" type="ordered locus">MYSTI_07491</name>
</gene>
<dbReference type="STRING" id="1278073.MYSTI_07491"/>
<dbReference type="RefSeq" id="WP_015353016.1">
    <property type="nucleotide sequence ID" value="NC_020126.1"/>
</dbReference>
<sequence length="102" mass="10922">MTANGTWWDDTCSTSRKLACRKASTDCTTAGCPADLWKLSIAARSWGVSRSGLLECPAGDAFKAPRNAAENTSPRAVAAGQRVWLNYADQGREGAWSSWGPN</sequence>
<dbReference type="AlphaFoldDB" id="L7UL73"/>
<proteinExistence type="predicted"/>
<evidence type="ECO:0000313" key="2">
    <source>
        <dbReference type="Proteomes" id="UP000011131"/>
    </source>
</evidence>
<evidence type="ECO:0000313" key="1">
    <source>
        <dbReference type="EMBL" id="AGC48763.1"/>
    </source>
</evidence>
<dbReference type="KEGG" id="msd:MYSTI_07491"/>
<dbReference type="HOGENOM" id="CLU_2274334_0_0_7"/>
<keyword evidence="2" id="KW-1185">Reference proteome</keyword>
<accession>L7UL73</accession>
<organism evidence="1 2">
    <name type="scientific">Myxococcus stipitatus (strain DSM 14675 / JCM 12634 / Mx s8)</name>
    <dbReference type="NCBI Taxonomy" id="1278073"/>
    <lineage>
        <taxon>Bacteria</taxon>
        <taxon>Pseudomonadati</taxon>
        <taxon>Myxococcota</taxon>
        <taxon>Myxococcia</taxon>
        <taxon>Myxococcales</taxon>
        <taxon>Cystobacterineae</taxon>
        <taxon>Myxococcaceae</taxon>
        <taxon>Myxococcus</taxon>
    </lineage>
</organism>
<dbReference type="PATRIC" id="fig|1278073.3.peg.7614"/>
<protein>
    <submittedName>
        <fullName evidence="1">Uncharacterized protein</fullName>
    </submittedName>
</protein>
<dbReference type="EMBL" id="CP004025">
    <property type="protein sequence ID" value="AGC48763.1"/>
    <property type="molecule type" value="Genomic_DNA"/>
</dbReference>
<name>L7UL73_MYXSD</name>